<accession>A0A7Y0TZH3</accession>
<reference evidence="2 3" key="1">
    <citation type="submission" date="2020-04" db="EMBL/GenBank/DDBJ databases">
        <title>Antimicrobial susceptibility and clonality of vaginal-derived multi-drug resistant Mobiluncus isolates in China.</title>
        <authorList>
            <person name="Zhang X."/>
        </authorList>
    </citation>
    <scope>NUCLEOTIDE SEQUENCE [LARGE SCALE GENOMIC DNA]</scope>
    <source>
        <strain evidence="2 3">13</strain>
    </source>
</reference>
<evidence type="ECO:0000259" key="1">
    <source>
        <dbReference type="Pfam" id="PF04480"/>
    </source>
</evidence>
<evidence type="ECO:0000313" key="3">
    <source>
        <dbReference type="Proteomes" id="UP000578252"/>
    </source>
</evidence>
<name>A0A7Y0TZH3_9ACTO</name>
<feature type="domain" description="DUF559" evidence="1">
    <location>
        <begin position="210"/>
        <end position="263"/>
    </location>
</feature>
<comment type="caution">
    <text evidence="2">The sequence shown here is derived from an EMBL/GenBank/DDBJ whole genome shotgun (WGS) entry which is preliminary data.</text>
</comment>
<dbReference type="InterPro" id="IPR007569">
    <property type="entry name" value="DUF559"/>
</dbReference>
<dbReference type="Proteomes" id="UP000578252">
    <property type="component" value="Unassembled WGS sequence"/>
</dbReference>
<evidence type="ECO:0000313" key="2">
    <source>
        <dbReference type="EMBL" id="NMW64149.1"/>
    </source>
</evidence>
<protein>
    <submittedName>
        <fullName evidence="2">DUF559 domain-containing protein</fullName>
    </submittedName>
</protein>
<dbReference type="EMBL" id="JABCUR010000001">
    <property type="protein sequence ID" value="NMW64149.1"/>
    <property type="molecule type" value="Genomic_DNA"/>
</dbReference>
<organism evidence="2 3">
    <name type="scientific">Mobiluncus mulieris</name>
    <dbReference type="NCBI Taxonomy" id="2052"/>
    <lineage>
        <taxon>Bacteria</taxon>
        <taxon>Bacillati</taxon>
        <taxon>Actinomycetota</taxon>
        <taxon>Actinomycetes</taxon>
        <taxon>Actinomycetales</taxon>
        <taxon>Actinomycetaceae</taxon>
        <taxon>Mobiluncus</taxon>
    </lineage>
</organism>
<dbReference type="AlphaFoldDB" id="A0A7Y0TZH3"/>
<gene>
    <name evidence="2" type="ORF">HHJ78_00990</name>
</gene>
<proteinExistence type="predicted"/>
<dbReference type="Gene3D" id="3.40.960.10">
    <property type="entry name" value="VSR Endonuclease"/>
    <property type="match status" value="1"/>
</dbReference>
<dbReference type="Pfam" id="PF04480">
    <property type="entry name" value="DUF559"/>
    <property type="match status" value="1"/>
</dbReference>
<sequence length="279" mass="32009">MIKDSYAGIETTGSLRAKGVNWRQLKKLVFTGELKEIRRGWYAYEHADPGAIAAIKHGGQLGCISGCNVHGLWIPPQYQRSLHICVKSWRNAQPNLAESGVITHRGADSKLLSIRSVEDCLVDVMKHHDAETALVMLESAVNMGLITYRDGEALIARQSAQKRKILRHFAPGAESGSETRVRLWFNRRNLPVRTQERIRSVGRVDLLVGKSFIVECDSRAHHTQDENYHKDRERDFTSEELGYQVLRLSYAHIWREWDKTQKRLAGIIEKRKYRREPQA</sequence>
<dbReference type="RefSeq" id="WP_169771393.1">
    <property type="nucleotide sequence ID" value="NZ_JABCUR010000001.1"/>
</dbReference>